<keyword evidence="3" id="KW-1185">Reference proteome</keyword>
<feature type="region of interest" description="Disordered" evidence="1">
    <location>
        <begin position="32"/>
        <end position="54"/>
    </location>
</feature>
<name>A0A1Y2DUM9_9BASI</name>
<evidence type="ECO:0000313" key="3">
    <source>
        <dbReference type="Proteomes" id="UP000193467"/>
    </source>
</evidence>
<feature type="compositionally biased region" description="Acidic residues" evidence="1">
    <location>
        <begin position="35"/>
        <end position="49"/>
    </location>
</feature>
<dbReference type="STRING" id="106004.A0A1Y2DUM9"/>
<accession>A0A1Y2DUM9</accession>
<comment type="caution">
    <text evidence="2">The sequence shown here is derived from an EMBL/GenBank/DDBJ whole genome shotgun (WGS) entry which is preliminary data.</text>
</comment>
<gene>
    <name evidence="2" type="ORF">BCR35DRAFT_334818</name>
</gene>
<dbReference type="InParanoid" id="A0A1Y2DUM9"/>
<evidence type="ECO:0000313" key="2">
    <source>
        <dbReference type="EMBL" id="ORY62856.1"/>
    </source>
</evidence>
<protein>
    <submittedName>
        <fullName evidence="2">Uncharacterized protein</fullName>
    </submittedName>
</protein>
<proteinExistence type="predicted"/>
<dbReference type="AlphaFoldDB" id="A0A1Y2DUM9"/>
<reference evidence="2 3" key="1">
    <citation type="submission" date="2016-07" db="EMBL/GenBank/DDBJ databases">
        <title>Pervasive Adenine N6-methylation of Active Genes in Fungi.</title>
        <authorList>
            <consortium name="DOE Joint Genome Institute"/>
            <person name="Mondo S.J."/>
            <person name="Dannebaum R.O."/>
            <person name="Kuo R.C."/>
            <person name="Labutti K."/>
            <person name="Haridas S."/>
            <person name="Kuo A."/>
            <person name="Salamov A."/>
            <person name="Ahrendt S.R."/>
            <person name="Lipzen A."/>
            <person name="Sullivan W."/>
            <person name="Andreopoulos W.B."/>
            <person name="Clum A."/>
            <person name="Lindquist E."/>
            <person name="Daum C."/>
            <person name="Ramamoorthy G.K."/>
            <person name="Gryganskyi A."/>
            <person name="Culley D."/>
            <person name="Magnuson J.K."/>
            <person name="James T.Y."/>
            <person name="O'Malley M.A."/>
            <person name="Stajich J.E."/>
            <person name="Spatafora J.W."/>
            <person name="Visel A."/>
            <person name="Grigoriev I.V."/>
        </authorList>
    </citation>
    <scope>NUCLEOTIDE SEQUENCE [LARGE SCALE GENOMIC DNA]</scope>
    <source>
        <strain evidence="2 3">62-1032</strain>
    </source>
</reference>
<evidence type="ECO:0000256" key="1">
    <source>
        <dbReference type="SAM" id="MobiDB-lite"/>
    </source>
</evidence>
<dbReference type="Proteomes" id="UP000193467">
    <property type="component" value="Unassembled WGS sequence"/>
</dbReference>
<dbReference type="EMBL" id="MCGR01000069">
    <property type="protein sequence ID" value="ORY62856.1"/>
    <property type="molecule type" value="Genomic_DNA"/>
</dbReference>
<dbReference type="OrthoDB" id="2552978at2759"/>
<organism evidence="2 3">
    <name type="scientific">Leucosporidium creatinivorum</name>
    <dbReference type="NCBI Taxonomy" id="106004"/>
    <lineage>
        <taxon>Eukaryota</taxon>
        <taxon>Fungi</taxon>
        <taxon>Dikarya</taxon>
        <taxon>Basidiomycota</taxon>
        <taxon>Pucciniomycotina</taxon>
        <taxon>Microbotryomycetes</taxon>
        <taxon>Leucosporidiales</taxon>
        <taxon>Leucosporidium</taxon>
    </lineage>
</organism>
<sequence length="134" mass="15527">MFYFPPSEREEIARKKKRRRMEVGREERLRALAVEAEEGGEKEEEEEGTEPSSTQLLLMHKLHLTLLTSPDPSLLEIRILANHGTDPRFSFLRKGGKWSDVWEGIRRGEDKAAEEVREGRRWVLGEGRVGGVWE</sequence>